<dbReference type="AlphaFoldDB" id="A0A194XGW9"/>
<feature type="compositionally biased region" description="Low complexity" evidence="1">
    <location>
        <begin position="129"/>
        <end position="139"/>
    </location>
</feature>
<proteinExistence type="predicted"/>
<evidence type="ECO:0000313" key="2">
    <source>
        <dbReference type="EMBL" id="KUJ19017.1"/>
    </source>
</evidence>
<evidence type="ECO:0000256" key="1">
    <source>
        <dbReference type="SAM" id="MobiDB-lite"/>
    </source>
</evidence>
<keyword evidence="3" id="KW-1185">Reference proteome</keyword>
<accession>A0A194XGW9</accession>
<feature type="compositionally biased region" description="Basic residues" evidence="1">
    <location>
        <begin position="37"/>
        <end position="47"/>
    </location>
</feature>
<dbReference type="KEGG" id="psco:LY89DRAFT_717507"/>
<name>A0A194XGW9_MOLSC</name>
<dbReference type="InParanoid" id="A0A194XGW9"/>
<feature type="compositionally biased region" description="Polar residues" evidence="1">
    <location>
        <begin position="50"/>
        <end position="74"/>
    </location>
</feature>
<dbReference type="GeneID" id="28828078"/>
<protein>
    <submittedName>
        <fullName evidence="2">Uncharacterized protein</fullName>
    </submittedName>
</protein>
<dbReference type="EMBL" id="KQ947412">
    <property type="protein sequence ID" value="KUJ19017.1"/>
    <property type="molecule type" value="Genomic_DNA"/>
</dbReference>
<dbReference type="Proteomes" id="UP000070700">
    <property type="component" value="Unassembled WGS sequence"/>
</dbReference>
<dbReference type="RefSeq" id="XP_018073372.1">
    <property type="nucleotide sequence ID" value="XM_018218352.1"/>
</dbReference>
<feature type="region of interest" description="Disordered" evidence="1">
    <location>
        <begin position="1"/>
        <end position="146"/>
    </location>
</feature>
<reference evidence="2 3" key="1">
    <citation type="submission" date="2015-10" db="EMBL/GenBank/DDBJ databases">
        <title>Full genome of DAOMC 229536 Phialocephala scopiformis, a fungal endophyte of spruce producing the potent anti-insectan compound rugulosin.</title>
        <authorList>
            <consortium name="DOE Joint Genome Institute"/>
            <person name="Walker A.K."/>
            <person name="Frasz S.L."/>
            <person name="Seifert K.A."/>
            <person name="Miller J.D."/>
            <person name="Mondo S.J."/>
            <person name="Labutti K."/>
            <person name="Lipzen A."/>
            <person name="Dockter R."/>
            <person name="Kennedy M."/>
            <person name="Grigoriev I.V."/>
            <person name="Spatafora J.W."/>
        </authorList>
    </citation>
    <scope>NUCLEOTIDE SEQUENCE [LARGE SCALE GENOMIC DNA]</scope>
    <source>
        <strain evidence="2 3">CBS 120377</strain>
    </source>
</reference>
<feature type="compositionally biased region" description="Basic residues" evidence="1">
    <location>
        <begin position="1"/>
        <end position="11"/>
    </location>
</feature>
<gene>
    <name evidence="2" type="ORF">LY89DRAFT_717507</name>
</gene>
<feature type="compositionally biased region" description="Low complexity" evidence="1">
    <location>
        <begin position="99"/>
        <end position="115"/>
    </location>
</feature>
<sequence>MPFSKQRKLRSCPKQEYPTMPPPPRGDWSLPPEERRPRRYSSTRKRSIASPGTRSHPSYLTGGSQSTARGQHMQQPPILPNGVACSSPAFVNGTHQAFTSTSPPQRPPSMQSMQPGLGQYLPPTHYGSAAPQQLQPAAQTNPSAYNTTTVTSGSAVLVVQLPVLRYTSQGGVNVVPPPGTPSALTQTYENNTKLNLLAEK</sequence>
<organism evidence="2 3">
    <name type="scientific">Mollisia scopiformis</name>
    <name type="common">Conifer needle endophyte fungus</name>
    <name type="synonym">Phialocephala scopiformis</name>
    <dbReference type="NCBI Taxonomy" id="149040"/>
    <lineage>
        <taxon>Eukaryota</taxon>
        <taxon>Fungi</taxon>
        <taxon>Dikarya</taxon>
        <taxon>Ascomycota</taxon>
        <taxon>Pezizomycotina</taxon>
        <taxon>Leotiomycetes</taxon>
        <taxon>Helotiales</taxon>
        <taxon>Mollisiaceae</taxon>
        <taxon>Mollisia</taxon>
    </lineage>
</organism>
<evidence type="ECO:0000313" key="3">
    <source>
        <dbReference type="Proteomes" id="UP000070700"/>
    </source>
</evidence>